<keyword evidence="3" id="KW-1185">Reference proteome</keyword>
<dbReference type="EMBL" id="BPQQ01000060">
    <property type="protein sequence ID" value="GJE02812.1"/>
    <property type="molecule type" value="Genomic_DNA"/>
</dbReference>
<dbReference type="PROSITE" id="PS51094">
    <property type="entry name" value="PTS_EIIA_TYPE_2"/>
    <property type="match status" value="1"/>
</dbReference>
<feature type="domain" description="PTS EIIA type-2" evidence="1">
    <location>
        <begin position="5"/>
        <end position="148"/>
    </location>
</feature>
<dbReference type="Gene3D" id="3.40.930.10">
    <property type="entry name" value="Mannitol-specific EII, Chain A"/>
    <property type="match status" value="1"/>
</dbReference>
<dbReference type="RefSeq" id="WP_238240015.1">
    <property type="nucleotide sequence ID" value="NZ_BPQQ01000060.1"/>
</dbReference>
<dbReference type="InterPro" id="IPR016152">
    <property type="entry name" value="PTrfase/Anion_transptr"/>
</dbReference>
<comment type="caution">
    <text evidence="2">The sequence shown here is derived from an EMBL/GenBank/DDBJ whole genome shotgun (WGS) entry which is preliminary data.</text>
</comment>
<evidence type="ECO:0000313" key="3">
    <source>
        <dbReference type="Proteomes" id="UP001055153"/>
    </source>
</evidence>
<name>A0ABQ4SI59_9HYPH</name>
<dbReference type="PANTHER" id="PTHR47738:SF1">
    <property type="entry name" value="NITROGEN REGULATORY PROTEIN"/>
    <property type="match status" value="1"/>
</dbReference>
<dbReference type="CDD" id="cd00211">
    <property type="entry name" value="PTS_IIA_fru"/>
    <property type="match status" value="1"/>
</dbReference>
<dbReference type="Pfam" id="PF00359">
    <property type="entry name" value="PTS_EIIA_2"/>
    <property type="match status" value="1"/>
</dbReference>
<protein>
    <submittedName>
        <fullName evidence="2">Nitrogen regulatory protein</fullName>
    </submittedName>
</protein>
<dbReference type="SUPFAM" id="SSF55804">
    <property type="entry name" value="Phoshotransferase/anion transport protein"/>
    <property type="match status" value="1"/>
</dbReference>
<dbReference type="PANTHER" id="PTHR47738">
    <property type="entry name" value="PTS SYSTEM FRUCTOSE-LIKE EIIA COMPONENT-RELATED"/>
    <property type="match status" value="1"/>
</dbReference>
<dbReference type="InterPro" id="IPR051541">
    <property type="entry name" value="PTS_SugarTrans_NitroReg"/>
</dbReference>
<dbReference type="PROSITE" id="PS00372">
    <property type="entry name" value="PTS_EIIA_TYPE_2_HIS"/>
    <property type="match status" value="1"/>
</dbReference>
<evidence type="ECO:0000259" key="1">
    <source>
        <dbReference type="PROSITE" id="PS51094"/>
    </source>
</evidence>
<reference evidence="2" key="2">
    <citation type="submission" date="2021-08" db="EMBL/GenBank/DDBJ databases">
        <authorList>
            <person name="Tani A."/>
            <person name="Ola A."/>
            <person name="Ogura Y."/>
            <person name="Katsura K."/>
            <person name="Hayashi T."/>
        </authorList>
    </citation>
    <scope>NUCLEOTIDE SEQUENCE</scope>
    <source>
        <strain evidence="2">DSM 17168</strain>
    </source>
</reference>
<accession>A0ABQ4SI59</accession>
<gene>
    <name evidence="2" type="primary">ptsN_2</name>
    <name evidence="2" type="ORF">GMJLKIPL_4761</name>
</gene>
<proteinExistence type="predicted"/>
<sequence>MTITDFLAPQHVVLDVRLPDKRRLLEDLARRAAATLALDAGLVRGALEAREALGSTGVGGGIALPHARLAQVRRPSGLMLRLRPGIAYEAIDEKPVDLVFLLLIPAETPSEPLNALACVARRLRDPGLVAALRQIRDPAAFYARLTDGR</sequence>
<reference evidence="2" key="1">
    <citation type="journal article" date="2021" name="Front. Microbiol.">
        <title>Comprehensive Comparative Genomics and Phenotyping of Methylobacterium Species.</title>
        <authorList>
            <person name="Alessa O."/>
            <person name="Ogura Y."/>
            <person name="Fujitani Y."/>
            <person name="Takami H."/>
            <person name="Hayashi T."/>
            <person name="Sahin N."/>
            <person name="Tani A."/>
        </authorList>
    </citation>
    <scope>NUCLEOTIDE SEQUENCE</scope>
    <source>
        <strain evidence="2">DSM 17168</strain>
    </source>
</reference>
<evidence type="ECO:0000313" key="2">
    <source>
        <dbReference type="EMBL" id="GJE02812.1"/>
    </source>
</evidence>
<dbReference type="Proteomes" id="UP001055153">
    <property type="component" value="Unassembled WGS sequence"/>
</dbReference>
<dbReference type="InterPro" id="IPR002178">
    <property type="entry name" value="PTS_EIIA_type-2_dom"/>
</dbReference>
<organism evidence="2 3">
    <name type="scientific">Methylobacterium isbiliense</name>
    <dbReference type="NCBI Taxonomy" id="315478"/>
    <lineage>
        <taxon>Bacteria</taxon>
        <taxon>Pseudomonadati</taxon>
        <taxon>Pseudomonadota</taxon>
        <taxon>Alphaproteobacteria</taxon>
        <taxon>Hyphomicrobiales</taxon>
        <taxon>Methylobacteriaceae</taxon>
        <taxon>Methylobacterium</taxon>
    </lineage>
</organism>